<evidence type="ECO:0000313" key="9">
    <source>
        <dbReference type="EMBL" id="EHQ37002.1"/>
    </source>
</evidence>
<dbReference type="AlphaFoldDB" id="H1YYT0"/>
<dbReference type="PANTHER" id="PTHR30221">
    <property type="entry name" value="SMALL-CONDUCTANCE MECHANOSENSITIVE CHANNEL"/>
    <property type="match status" value="1"/>
</dbReference>
<keyword evidence="3" id="KW-1003">Cell membrane</keyword>
<dbReference type="InterPro" id="IPR010920">
    <property type="entry name" value="LSM_dom_sf"/>
</dbReference>
<dbReference type="InterPro" id="IPR011014">
    <property type="entry name" value="MscS_channel_TM-2"/>
</dbReference>
<feature type="transmembrane region" description="Helical" evidence="7">
    <location>
        <begin position="55"/>
        <end position="81"/>
    </location>
</feature>
<evidence type="ECO:0000256" key="6">
    <source>
        <dbReference type="ARBA" id="ARBA00023136"/>
    </source>
</evidence>
<dbReference type="InterPro" id="IPR011066">
    <property type="entry name" value="MscS_channel_C_sf"/>
</dbReference>
<dbReference type="SUPFAM" id="SSF50182">
    <property type="entry name" value="Sm-like ribonucleoproteins"/>
    <property type="match status" value="1"/>
</dbReference>
<dbReference type="HOGENOM" id="CLU_062814_0_0_2"/>
<dbReference type="PATRIC" id="fig|937775.9.peg.3320"/>
<feature type="transmembrane region" description="Helical" evidence="7">
    <location>
        <begin position="20"/>
        <end position="43"/>
    </location>
</feature>
<feature type="domain" description="Mechanosensitive ion channel MscS" evidence="8">
    <location>
        <begin position="105"/>
        <end position="167"/>
    </location>
</feature>
<dbReference type="PANTHER" id="PTHR30221:SF1">
    <property type="entry name" value="SMALL-CONDUCTANCE MECHANOSENSITIVE CHANNEL"/>
    <property type="match status" value="1"/>
</dbReference>
<dbReference type="InterPro" id="IPR006685">
    <property type="entry name" value="MscS_channel_2nd"/>
</dbReference>
<dbReference type="Gene3D" id="1.10.287.1260">
    <property type="match status" value="1"/>
</dbReference>
<feature type="transmembrane region" description="Helical" evidence="7">
    <location>
        <begin position="87"/>
        <end position="118"/>
    </location>
</feature>
<organism evidence="9 10">
    <name type="scientific">Methanoplanus limicola DSM 2279</name>
    <dbReference type="NCBI Taxonomy" id="937775"/>
    <lineage>
        <taxon>Archaea</taxon>
        <taxon>Methanobacteriati</taxon>
        <taxon>Methanobacteriota</taxon>
        <taxon>Stenosarchaea group</taxon>
        <taxon>Methanomicrobia</taxon>
        <taxon>Methanomicrobiales</taxon>
        <taxon>Methanomicrobiaceae</taxon>
        <taxon>Methanoplanus</taxon>
    </lineage>
</organism>
<dbReference type="OrthoDB" id="11475at2157"/>
<dbReference type="Proteomes" id="UP000005741">
    <property type="component" value="Chromosome"/>
</dbReference>
<sequence length="297" mass="33053">MADSITSDISNISFDKFDPGLLISIAYILILAWAVVKISGFLLMRLSERAGQYRIAIAMMIPLLKIIVYAVALYLAIIQIIGPSLSLLVAFSGLFGAAIGFGLKDVFADILGGLVIIFERPFKIGDKISVGDSYGEVTDIGLRATRIVTPDDSEVSIPNFFIFDKSVSSGNAGSMEMMIVNDIYISSDSDIEKAMRIMRDAVVSSRYVYITSDRPYTILTKNYPYFTRIRAKAYVNDLRYEFEFMSDMTVRAWNEMKKNGIKPPSVYEPKTYADDEVSGGIMDSFLNVNDSVSLKRD</sequence>
<comment type="subcellular location">
    <subcellularLocation>
        <location evidence="1">Cell membrane</location>
        <topology evidence="1">Multi-pass membrane protein</topology>
    </subcellularLocation>
</comment>
<dbReference type="GO" id="GO:0005886">
    <property type="term" value="C:plasma membrane"/>
    <property type="evidence" value="ECO:0007669"/>
    <property type="project" value="UniProtKB-SubCell"/>
</dbReference>
<dbReference type="SUPFAM" id="SSF82861">
    <property type="entry name" value="Mechanosensitive channel protein MscS (YggB), transmembrane region"/>
    <property type="match status" value="1"/>
</dbReference>
<dbReference type="InterPro" id="IPR023408">
    <property type="entry name" value="MscS_beta-dom_sf"/>
</dbReference>
<dbReference type="GO" id="GO:0008381">
    <property type="term" value="F:mechanosensitive monoatomic ion channel activity"/>
    <property type="evidence" value="ECO:0007669"/>
    <property type="project" value="InterPro"/>
</dbReference>
<comment type="similarity">
    <text evidence="2">Belongs to the MscS (TC 1.A.23) family.</text>
</comment>
<evidence type="ECO:0000256" key="1">
    <source>
        <dbReference type="ARBA" id="ARBA00004651"/>
    </source>
</evidence>
<keyword evidence="10" id="KW-1185">Reference proteome</keyword>
<dbReference type="STRING" id="937775.Metlim_2969"/>
<dbReference type="Gene3D" id="2.30.30.60">
    <property type="match status" value="1"/>
</dbReference>
<evidence type="ECO:0000313" key="10">
    <source>
        <dbReference type="Proteomes" id="UP000005741"/>
    </source>
</evidence>
<dbReference type="EMBL" id="CM001436">
    <property type="protein sequence ID" value="EHQ37002.1"/>
    <property type="molecule type" value="Genomic_DNA"/>
</dbReference>
<keyword evidence="5 7" id="KW-1133">Transmembrane helix</keyword>
<evidence type="ECO:0000256" key="4">
    <source>
        <dbReference type="ARBA" id="ARBA00022692"/>
    </source>
</evidence>
<dbReference type="InterPro" id="IPR045275">
    <property type="entry name" value="MscS_archaea/bacteria_type"/>
</dbReference>
<accession>H1YYT0</accession>
<dbReference type="SUPFAM" id="SSF82689">
    <property type="entry name" value="Mechanosensitive channel protein MscS (YggB), C-terminal domain"/>
    <property type="match status" value="1"/>
</dbReference>
<keyword evidence="4 7" id="KW-0812">Transmembrane</keyword>
<evidence type="ECO:0000256" key="3">
    <source>
        <dbReference type="ARBA" id="ARBA00022475"/>
    </source>
</evidence>
<proteinExistence type="inferred from homology"/>
<reference evidence="9 10" key="1">
    <citation type="submission" date="2011-10" db="EMBL/GenBank/DDBJ databases">
        <title>The Improved High-Quality Draft genome of Methanoplanus limicola DSM 2279.</title>
        <authorList>
            <consortium name="US DOE Joint Genome Institute (JGI-PGF)"/>
            <person name="Lucas S."/>
            <person name="Copeland A."/>
            <person name="Lapidus A."/>
            <person name="Glavina del Rio T."/>
            <person name="Dalin E."/>
            <person name="Tice H."/>
            <person name="Bruce D."/>
            <person name="Goodwin L."/>
            <person name="Pitluck S."/>
            <person name="Peters L."/>
            <person name="Mikhailova N."/>
            <person name="Lu M."/>
            <person name="Kyrpides N."/>
            <person name="Mavromatis K."/>
            <person name="Ivanova N."/>
            <person name="Markowitz V."/>
            <person name="Cheng J.-F."/>
            <person name="Hugenholtz P."/>
            <person name="Woyke T."/>
            <person name="Wu D."/>
            <person name="Wirth R."/>
            <person name="Brambilla E.-M."/>
            <person name="Klenk H.-P."/>
            <person name="Eisen J.A."/>
        </authorList>
    </citation>
    <scope>NUCLEOTIDE SEQUENCE [LARGE SCALE GENOMIC DNA]</scope>
    <source>
        <strain evidence="9 10">DSM 2279</strain>
    </source>
</reference>
<keyword evidence="6 7" id="KW-0472">Membrane</keyword>
<evidence type="ECO:0000256" key="2">
    <source>
        <dbReference type="ARBA" id="ARBA00008017"/>
    </source>
</evidence>
<evidence type="ECO:0000256" key="5">
    <source>
        <dbReference type="ARBA" id="ARBA00022989"/>
    </source>
</evidence>
<name>H1YYT0_9EURY</name>
<dbReference type="InParanoid" id="H1YYT0"/>
<protein>
    <submittedName>
        <fullName evidence="9">MscS Mechanosensitive ion channel</fullName>
    </submittedName>
</protein>
<dbReference type="Pfam" id="PF00924">
    <property type="entry name" value="MS_channel_2nd"/>
    <property type="match status" value="1"/>
</dbReference>
<dbReference type="RefSeq" id="WP_004079721.1">
    <property type="nucleotide sequence ID" value="NZ_CM001436.1"/>
</dbReference>
<gene>
    <name evidence="9" type="ORF">Metlim_2969</name>
</gene>
<evidence type="ECO:0000256" key="7">
    <source>
        <dbReference type="SAM" id="Phobius"/>
    </source>
</evidence>
<evidence type="ECO:0000259" key="8">
    <source>
        <dbReference type="Pfam" id="PF00924"/>
    </source>
</evidence>